<keyword evidence="1 5" id="KW-0489">Methyltransferase</keyword>
<reference evidence="5 6" key="1">
    <citation type="submission" date="2017-06" db="EMBL/GenBank/DDBJ databases">
        <authorList>
            <person name="Kim H.J."/>
            <person name="Triplett B.A."/>
        </authorList>
    </citation>
    <scope>NUCLEOTIDE SEQUENCE [LARGE SCALE GENOMIC DNA]</scope>
    <source>
        <strain evidence="5">FRACA_ARgP5</strain>
    </source>
</reference>
<proteinExistence type="predicted"/>
<dbReference type="GO" id="GO:0032259">
    <property type="term" value="P:methylation"/>
    <property type="evidence" value="ECO:0007669"/>
    <property type="project" value="UniProtKB-KW"/>
</dbReference>
<evidence type="ECO:0000256" key="1">
    <source>
        <dbReference type="ARBA" id="ARBA00022603"/>
    </source>
</evidence>
<evidence type="ECO:0000256" key="3">
    <source>
        <dbReference type="ARBA" id="ARBA00022691"/>
    </source>
</evidence>
<keyword evidence="2 5" id="KW-0808">Transferase</keyword>
<organism evidence="5 6">
    <name type="scientific">Frankia canadensis</name>
    <dbReference type="NCBI Taxonomy" id="1836972"/>
    <lineage>
        <taxon>Bacteria</taxon>
        <taxon>Bacillati</taxon>
        <taxon>Actinomycetota</taxon>
        <taxon>Actinomycetes</taxon>
        <taxon>Frankiales</taxon>
        <taxon>Frankiaceae</taxon>
        <taxon>Frankia</taxon>
    </lineage>
</organism>
<keyword evidence="6" id="KW-1185">Reference proteome</keyword>
<protein>
    <submittedName>
        <fullName evidence="5">Methyltransferase type 12</fullName>
    </submittedName>
</protein>
<dbReference type="CDD" id="cd02440">
    <property type="entry name" value="AdoMet_MTases"/>
    <property type="match status" value="1"/>
</dbReference>
<dbReference type="Gene3D" id="3.40.50.150">
    <property type="entry name" value="Vaccinia Virus protein VP39"/>
    <property type="match status" value="1"/>
</dbReference>
<dbReference type="SUPFAM" id="SSF53335">
    <property type="entry name" value="S-adenosyl-L-methionine-dependent methyltransferases"/>
    <property type="match status" value="1"/>
</dbReference>
<evidence type="ECO:0000313" key="6">
    <source>
        <dbReference type="Proteomes" id="UP000234331"/>
    </source>
</evidence>
<accession>A0A2I2KZK9</accession>
<dbReference type="Pfam" id="PF13489">
    <property type="entry name" value="Methyltransf_23"/>
    <property type="match status" value="1"/>
</dbReference>
<dbReference type="GO" id="GO:0008168">
    <property type="term" value="F:methyltransferase activity"/>
    <property type="evidence" value="ECO:0007669"/>
    <property type="project" value="UniProtKB-KW"/>
</dbReference>
<evidence type="ECO:0000256" key="4">
    <source>
        <dbReference type="SAM" id="MobiDB-lite"/>
    </source>
</evidence>
<name>A0A2I2KZK9_9ACTN</name>
<feature type="region of interest" description="Disordered" evidence="4">
    <location>
        <begin position="1"/>
        <end position="39"/>
    </location>
</feature>
<dbReference type="PANTHER" id="PTHR43464">
    <property type="entry name" value="METHYLTRANSFERASE"/>
    <property type="match status" value="1"/>
</dbReference>
<dbReference type="AlphaFoldDB" id="A0A2I2KZK9"/>
<evidence type="ECO:0000256" key="2">
    <source>
        <dbReference type="ARBA" id="ARBA00022679"/>
    </source>
</evidence>
<keyword evidence="3" id="KW-0949">S-adenosyl-L-methionine</keyword>
<dbReference type="InterPro" id="IPR029063">
    <property type="entry name" value="SAM-dependent_MTases_sf"/>
</dbReference>
<gene>
    <name evidence="5" type="ORF">FRACA_600012</name>
</gene>
<sequence length="285" mass="30340">MSSSRSAKVRTSIAVPRPRRDPDSGLAGNTGSGDVGTAVPARERLYRRYATTHSGGADQELTDRLFERDIAPFMPDNRDAAILDVGCGQGTLVAALLRAGYRQARGVDASPEQVAAAHQAGVVQVEHASLDTALEAVPNRLDVVIAMDLLEHLTRDELLRTLDLIASALRPGGLLLARTPNGVSPFAGNYRYGDLTHEICLTPGSIRQALRVIGFTTADVHPCVPLVYGAASGARWLLWKGLSGCYKLALGIESGSPRGHVVTQNMLVVARTPVLVDEPAQHRSG</sequence>
<dbReference type="PANTHER" id="PTHR43464:SF19">
    <property type="entry name" value="UBIQUINONE BIOSYNTHESIS O-METHYLTRANSFERASE, MITOCHONDRIAL"/>
    <property type="match status" value="1"/>
</dbReference>
<dbReference type="OrthoDB" id="6064711at2"/>
<dbReference type="Proteomes" id="UP000234331">
    <property type="component" value="Unassembled WGS sequence"/>
</dbReference>
<dbReference type="EMBL" id="FZMO01000526">
    <property type="protein sequence ID" value="SNQ51101.1"/>
    <property type="molecule type" value="Genomic_DNA"/>
</dbReference>
<evidence type="ECO:0000313" key="5">
    <source>
        <dbReference type="EMBL" id="SNQ51101.1"/>
    </source>
</evidence>